<dbReference type="RefSeq" id="WP_115090389.1">
    <property type="nucleotide sequence ID" value="NZ_CP068107.1"/>
</dbReference>
<organism evidence="1 2">
    <name type="scientific">Myroides odoratus</name>
    <name type="common">Flavobacterium odoratum</name>
    <dbReference type="NCBI Taxonomy" id="256"/>
    <lineage>
        <taxon>Bacteria</taxon>
        <taxon>Pseudomonadati</taxon>
        <taxon>Bacteroidota</taxon>
        <taxon>Flavobacteriia</taxon>
        <taxon>Flavobacteriales</taxon>
        <taxon>Flavobacteriaceae</taxon>
        <taxon>Myroides</taxon>
    </lineage>
</organism>
<dbReference type="EMBL" id="UGQL01000001">
    <property type="protein sequence ID" value="STZ27457.1"/>
    <property type="molecule type" value="Genomic_DNA"/>
</dbReference>
<evidence type="ECO:0000313" key="1">
    <source>
        <dbReference type="EMBL" id="STZ27457.1"/>
    </source>
</evidence>
<name>A0A378RMR8_MYROD</name>
<protein>
    <submittedName>
        <fullName evidence="1">Uncharacterized protein</fullName>
    </submittedName>
</protein>
<dbReference type="AlphaFoldDB" id="A0A378RMR8"/>
<dbReference type="Proteomes" id="UP000255024">
    <property type="component" value="Unassembled WGS sequence"/>
</dbReference>
<reference evidence="1 2" key="1">
    <citation type="submission" date="2018-06" db="EMBL/GenBank/DDBJ databases">
        <authorList>
            <consortium name="Pathogen Informatics"/>
            <person name="Doyle S."/>
        </authorList>
    </citation>
    <scope>NUCLEOTIDE SEQUENCE [LARGE SCALE GENOMIC DNA]</scope>
    <source>
        <strain evidence="1 2">NCTC11179</strain>
    </source>
</reference>
<accession>A0A378RMR8</accession>
<proteinExistence type="predicted"/>
<evidence type="ECO:0000313" key="2">
    <source>
        <dbReference type="Proteomes" id="UP000255024"/>
    </source>
</evidence>
<sequence length="236" mass="25413">MDLKYNMIIGLFLISLLSYAQKTGIGTTDPLSDLHVNGDVSIASSIHVGATATAKGSAGNTGEVLVSKGAGNSPQWTNLDNILSPSVYQVQQTNSIFLPSGFNKPWLAVPNLTKTITIPKGKKAMVTLVSQICVQQTKNILNLAGVSSGIFKNNAILISNTSQIIHSSGFVEEFIIIPLTYIEFIDATAQEVQVKYEIKARSNYSNASIGDEDLRVINNPFSRGDYSSLNISILVF</sequence>
<gene>
    <name evidence="1" type="ORF">NCTC11179_00992</name>
</gene>
<keyword evidence="2" id="KW-1185">Reference proteome</keyword>